<dbReference type="Proteomes" id="UP000075243">
    <property type="component" value="Unassembled WGS sequence"/>
</dbReference>
<feature type="region of interest" description="Disordered" evidence="1">
    <location>
        <begin position="65"/>
        <end position="95"/>
    </location>
</feature>
<dbReference type="EMBL" id="KQ483986">
    <property type="protein sequence ID" value="KYP38601.1"/>
    <property type="molecule type" value="Genomic_DNA"/>
</dbReference>
<name>A0A151R7S9_CAJCA</name>
<keyword evidence="3" id="KW-1185">Reference proteome</keyword>
<feature type="compositionally biased region" description="Low complexity" evidence="1">
    <location>
        <begin position="23"/>
        <end position="45"/>
    </location>
</feature>
<evidence type="ECO:0000256" key="1">
    <source>
        <dbReference type="SAM" id="MobiDB-lite"/>
    </source>
</evidence>
<proteinExistence type="predicted"/>
<reference evidence="2" key="1">
    <citation type="journal article" date="2012" name="Nat. Biotechnol.">
        <title>Draft genome sequence of pigeonpea (Cajanus cajan), an orphan legume crop of resource-poor farmers.</title>
        <authorList>
            <person name="Varshney R.K."/>
            <person name="Chen W."/>
            <person name="Li Y."/>
            <person name="Bharti A.K."/>
            <person name="Saxena R.K."/>
            <person name="Schlueter J.A."/>
            <person name="Donoghue M.T."/>
            <person name="Azam S."/>
            <person name="Fan G."/>
            <person name="Whaley A.M."/>
            <person name="Farmer A.D."/>
            <person name="Sheridan J."/>
            <person name="Iwata A."/>
            <person name="Tuteja R."/>
            <person name="Penmetsa R.V."/>
            <person name="Wu W."/>
            <person name="Upadhyaya H.D."/>
            <person name="Yang S.P."/>
            <person name="Shah T."/>
            <person name="Saxena K.B."/>
            <person name="Michael T."/>
            <person name="McCombie W.R."/>
            <person name="Yang B."/>
            <person name="Zhang G."/>
            <person name="Yang H."/>
            <person name="Wang J."/>
            <person name="Spillane C."/>
            <person name="Cook D.R."/>
            <person name="May G.D."/>
            <person name="Xu X."/>
            <person name="Jackson S.A."/>
        </authorList>
    </citation>
    <scope>NUCLEOTIDE SEQUENCE [LARGE SCALE GENOMIC DNA]</scope>
</reference>
<dbReference type="Gramene" id="C.cajan_40632.t">
    <property type="protein sequence ID" value="C.cajan_40632.t"/>
    <property type="gene ID" value="C.cajan_40632"/>
</dbReference>
<protein>
    <submittedName>
        <fullName evidence="2">Uncharacterized protein</fullName>
    </submittedName>
</protein>
<evidence type="ECO:0000313" key="2">
    <source>
        <dbReference type="EMBL" id="KYP38601.1"/>
    </source>
</evidence>
<feature type="compositionally biased region" description="Polar residues" evidence="1">
    <location>
        <begin position="84"/>
        <end position="95"/>
    </location>
</feature>
<evidence type="ECO:0000313" key="3">
    <source>
        <dbReference type="Proteomes" id="UP000075243"/>
    </source>
</evidence>
<feature type="region of interest" description="Disordered" evidence="1">
    <location>
        <begin position="1"/>
        <end position="47"/>
    </location>
</feature>
<accession>A0A151R7S9</accession>
<gene>
    <name evidence="2" type="ORF">KK1_040146</name>
</gene>
<sequence length="95" mass="10901">MSEEEDEGEDKAMDLLLGRLPEKQTQSTSQTQTLTQSKKPQTSQSHYVPKNKILVIVQMQPEFWDKNPNKENRERRALRMSDCPSPTLTVQPESG</sequence>
<organism evidence="2 3">
    <name type="scientific">Cajanus cajan</name>
    <name type="common">Pigeon pea</name>
    <name type="synonym">Cajanus indicus</name>
    <dbReference type="NCBI Taxonomy" id="3821"/>
    <lineage>
        <taxon>Eukaryota</taxon>
        <taxon>Viridiplantae</taxon>
        <taxon>Streptophyta</taxon>
        <taxon>Embryophyta</taxon>
        <taxon>Tracheophyta</taxon>
        <taxon>Spermatophyta</taxon>
        <taxon>Magnoliopsida</taxon>
        <taxon>eudicotyledons</taxon>
        <taxon>Gunneridae</taxon>
        <taxon>Pentapetalae</taxon>
        <taxon>rosids</taxon>
        <taxon>fabids</taxon>
        <taxon>Fabales</taxon>
        <taxon>Fabaceae</taxon>
        <taxon>Papilionoideae</taxon>
        <taxon>50 kb inversion clade</taxon>
        <taxon>NPAAA clade</taxon>
        <taxon>indigoferoid/millettioid clade</taxon>
        <taxon>Phaseoleae</taxon>
        <taxon>Cajanus</taxon>
    </lineage>
</organism>
<feature type="compositionally biased region" description="Basic and acidic residues" evidence="1">
    <location>
        <begin position="65"/>
        <end position="79"/>
    </location>
</feature>
<dbReference type="AlphaFoldDB" id="A0A151R7S9"/>